<keyword evidence="2" id="KW-0813">Transport</keyword>
<reference evidence="9" key="1">
    <citation type="submission" date="2020-06" db="EMBL/GenBank/DDBJ databases">
        <title>Draft genome of Bugula neritina, a colonial animal packing powerful symbionts and potential medicines.</title>
        <authorList>
            <person name="Rayko M."/>
        </authorList>
    </citation>
    <scope>NUCLEOTIDE SEQUENCE [LARGE SCALE GENOMIC DNA]</scope>
    <source>
        <strain evidence="9">Kwan_BN1</strain>
    </source>
</reference>
<dbReference type="Gene3D" id="1.20.1250.20">
    <property type="entry name" value="MFS general substrate transporter like domains"/>
    <property type="match status" value="1"/>
</dbReference>
<feature type="transmembrane region" description="Helical" evidence="7">
    <location>
        <begin position="67"/>
        <end position="86"/>
    </location>
</feature>
<feature type="domain" description="Major facilitator superfamily (MFS) profile" evidence="8">
    <location>
        <begin position="1"/>
        <end position="89"/>
    </location>
</feature>
<dbReference type="EMBL" id="VXIV02002585">
    <property type="protein sequence ID" value="KAF6024402.1"/>
    <property type="molecule type" value="Genomic_DNA"/>
</dbReference>
<comment type="caution">
    <text evidence="9">The sequence shown here is derived from an EMBL/GenBank/DDBJ whole genome shotgun (WGS) entry which is preliminary data.</text>
</comment>
<evidence type="ECO:0000313" key="9">
    <source>
        <dbReference type="EMBL" id="KAF6024402.1"/>
    </source>
</evidence>
<evidence type="ECO:0000256" key="4">
    <source>
        <dbReference type="ARBA" id="ARBA00022989"/>
    </source>
</evidence>
<evidence type="ECO:0000256" key="5">
    <source>
        <dbReference type="ARBA" id="ARBA00023136"/>
    </source>
</evidence>
<dbReference type="InterPro" id="IPR050814">
    <property type="entry name" value="Myo-inositol_Transporter"/>
</dbReference>
<dbReference type="InterPro" id="IPR020846">
    <property type="entry name" value="MFS_dom"/>
</dbReference>
<protein>
    <submittedName>
        <fullName evidence="9">SLC2A13</fullName>
    </submittedName>
</protein>
<dbReference type="GO" id="GO:0005366">
    <property type="term" value="F:myo-inositol:proton symporter activity"/>
    <property type="evidence" value="ECO:0007669"/>
    <property type="project" value="TreeGrafter"/>
</dbReference>
<keyword evidence="5 7" id="KW-0472">Membrane</keyword>
<dbReference type="AlphaFoldDB" id="A0A7J7JDM9"/>
<dbReference type="PRINTS" id="PR00171">
    <property type="entry name" value="SUGRTRNSPORT"/>
</dbReference>
<dbReference type="InterPro" id="IPR036259">
    <property type="entry name" value="MFS_trans_sf"/>
</dbReference>
<dbReference type="GO" id="GO:0016324">
    <property type="term" value="C:apical plasma membrane"/>
    <property type="evidence" value="ECO:0007669"/>
    <property type="project" value="TreeGrafter"/>
</dbReference>
<dbReference type="PANTHER" id="PTHR48020">
    <property type="entry name" value="PROTON MYO-INOSITOL COTRANSPORTER"/>
    <property type="match status" value="1"/>
</dbReference>
<comment type="subcellular location">
    <subcellularLocation>
        <location evidence="1">Membrane</location>
        <topology evidence="1">Multi-pass membrane protein</topology>
    </subcellularLocation>
</comment>
<gene>
    <name evidence="9" type="ORF">EB796_017314</name>
</gene>
<sequence length="198" mass="21913">MVGLVMYLVFFAPGMGPMPWTINAEIYPLWARGAGNGAATFFNWLFNLCISISFLSLTETIGAHGTFWMYLGFSVVGLVFLCLTLPETKGKNLEEIEGIFAKPWLDPGGKFHPFTKKASQFNYTHMSHQDSSTLANSSTSEGQQTDSTYGIFTRKPRPNILGRGKLDEEVVVTKLCTNRQISTTTDDGESDDETTSNE</sequence>
<dbReference type="OrthoDB" id="6339427at2759"/>
<keyword evidence="3 7" id="KW-0812">Transmembrane</keyword>
<dbReference type="SUPFAM" id="SSF103473">
    <property type="entry name" value="MFS general substrate transporter"/>
    <property type="match status" value="1"/>
</dbReference>
<dbReference type="InterPro" id="IPR003663">
    <property type="entry name" value="Sugar/inositol_transpt"/>
</dbReference>
<keyword evidence="4 7" id="KW-1133">Transmembrane helix</keyword>
<organism evidence="9 10">
    <name type="scientific">Bugula neritina</name>
    <name type="common">Brown bryozoan</name>
    <name type="synonym">Sertularia neritina</name>
    <dbReference type="NCBI Taxonomy" id="10212"/>
    <lineage>
        <taxon>Eukaryota</taxon>
        <taxon>Metazoa</taxon>
        <taxon>Spiralia</taxon>
        <taxon>Lophotrochozoa</taxon>
        <taxon>Bryozoa</taxon>
        <taxon>Gymnolaemata</taxon>
        <taxon>Cheilostomatida</taxon>
        <taxon>Flustrina</taxon>
        <taxon>Buguloidea</taxon>
        <taxon>Bugulidae</taxon>
        <taxon>Bugula</taxon>
    </lineage>
</organism>
<dbReference type="PANTHER" id="PTHR48020:SF12">
    <property type="entry name" value="PROTON MYO-INOSITOL COTRANSPORTER"/>
    <property type="match status" value="1"/>
</dbReference>
<evidence type="ECO:0000256" key="1">
    <source>
        <dbReference type="ARBA" id="ARBA00004141"/>
    </source>
</evidence>
<accession>A0A7J7JDM9</accession>
<feature type="compositionally biased region" description="Polar residues" evidence="6">
    <location>
        <begin position="132"/>
        <end position="150"/>
    </location>
</feature>
<dbReference type="PROSITE" id="PS50850">
    <property type="entry name" value="MFS"/>
    <property type="match status" value="1"/>
</dbReference>
<proteinExistence type="predicted"/>
<dbReference type="Proteomes" id="UP000593567">
    <property type="component" value="Unassembled WGS sequence"/>
</dbReference>
<evidence type="ECO:0000256" key="3">
    <source>
        <dbReference type="ARBA" id="ARBA00022692"/>
    </source>
</evidence>
<evidence type="ECO:0000256" key="6">
    <source>
        <dbReference type="SAM" id="MobiDB-lite"/>
    </source>
</evidence>
<evidence type="ECO:0000313" key="10">
    <source>
        <dbReference type="Proteomes" id="UP000593567"/>
    </source>
</evidence>
<dbReference type="InterPro" id="IPR005828">
    <property type="entry name" value="MFS_sugar_transport-like"/>
</dbReference>
<dbReference type="Pfam" id="PF00083">
    <property type="entry name" value="Sugar_tr"/>
    <property type="match status" value="1"/>
</dbReference>
<feature type="region of interest" description="Disordered" evidence="6">
    <location>
        <begin position="132"/>
        <end position="155"/>
    </location>
</feature>
<feature type="transmembrane region" description="Helical" evidence="7">
    <location>
        <begin position="34"/>
        <end position="55"/>
    </location>
</feature>
<name>A0A7J7JDM9_BUGNE</name>
<evidence type="ECO:0000256" key="2">
    <source>
        <dbReference type="ARBA" id="ARBA00022448"/>
    </source>
</evidence>
<evidence type="ECO:0000259" key="8">
    <source>
        <dbReference type="PROSITE" id="PS50850"/>
    </source>
</evidence>
<keyword evidence="10" id="KW-1185">Reference proteome</keyword>
<evidence type="ECO:0000256" key="7">
    <source>
        <dbReference type="SAM" id="Phobius"/>
    </source>
</evidence>